<evidence type="ECO:0000256" key="7">
    <source>
        <dbReference type="ARBA" id="ARBA00040167"/>
    </source>
</evidence>
<name>A0A2I1I432_9ACTO</name>
<dbReference type="EC" id="4.2.1.75" evidence="3 9"/>
<evidence type="ECO:0000256" key="9">
    <source>
        <dbReference type="RuleBase" id="RU366031"/>
    </source>
</evidence>
<evidence type="ECO:0000256" key="8">
    <source>
        <dbReference type="ARBA" id="ARBA00048617"/>
    </source>
</evidence>
<gene>
    <name evidence="11" type="ORF">CYJ25_07260</name>
</gene>
<evidence type="ECO:0000313" key="11">
    <source>
        <dbReference type="EMBL" id="PKY65861.1"/>
    </source>
</evidence>
<dbReference type="RefSeq" id="WP_101628506.1">
    <property type="nucleotide sequence ID" value="NZ_PKKJ01000011.1"/>
</dbReference>
<evidence type="ECO:0000256" key="6">
    <source>
        <dbReference type="ARBA" id="ARBA00037589"/>
    </source>
</evidence>
<dbReference type="InterPro" id="IPR036108">
    <property type="entry name" value="4pyrrol_syn_uPrphyn_synt_sf"/>
</dbReference>
<evidence type="ECO:0000259" key="10">
    <source>
        <dbReference type="Pfam" id="PF02602"/>
    </source>
</evidence>
<evidence type="ECO:0000256" key="3">
    <source>
        <dbReference type="ARBA" id="ARBA00013109"/>
    </source>
</evidence>
<dbReference type="OrthoDB" id="9815856at2"/>
<keyword evidence="5 9" id="KW-0627">Porphyrin biosynthesis</keyword>
<dbReference type="Pfam" id="PF02602">
    <property type="entry name" value="HEM4"/>
    <property type="match status" value="1"/>
</dbReference>
<comment type="pathway">
    <text evidence="1 9">Porphyrin-containing compound metabolism; protoporphyrin-IX biosynthesis; coproporphyrinogen-III from 5-aminolevulinate: step 3/4.</text>
</comment>
<protein>
    <recommendedName>
        <fullName evidence="7 9">Uroporphyrinogen-III synthase</fullName>
        <ecNumber evidence="3 9">4.2.1.75</ecNumber>
    </recommendedName>
</protein>
<dbReference type="Gene3D" id="3.40.50.10090">
    <property type="match status" value="2"/>
</dbReference>
<dbReference type="UniPathway" id="UPA00251">
    <property type="reaction ID" value="UER00320"/>
</dbReference>
<dbReference type="CDD" id="cd06578">
    <property type="entry name" value="HemD"/>
    <property type="match status" value="1"/>
</dbReference>
<reference evidence="11 12" key="1">
    <citation type="submission" date="2017-12" db="EMBL/GenBank/DDBJ databases">
        <title>Phylogenetic diversity of female urinary microbiome.</title>
        <authorList>
            <person name="Thomas-White K."/>
            <person name="Wolfe A.J."/>
        </authorList>
    </citation>
    <scope>NUCLEOTIDE SEQUENCE [LARGE SCALE GENOMIC DNA]</scope>
    <source>
        <strain evidence="11 12">UMB0250</strain>
    </source>
</reference>
<organism evidence="11 12">
    <name type="scientific">Schaalia turicensis</name>
    <dbReference type="NCBI Taxonomy" id="131111"/>
    <lineage>
        <taxon>Bacteria</taxon>
        <taxon>Bacillati</taxon>
        <taxon>Actinomycetota</taxon>
        <taxon>Actinomycetes</taxon>
        <taxon>Actinomycetales</taxon>
        <taxon>Actinomycetaceae</taxon>
        <taxon>Schaalia</taxon>
    </lineage>
</organism>
<dbReference type="Proteomes" id="UP000234545">
    <property type="component" value="Unassembled WGS sequence"/>
</dbReference>
<keyword evidence="4 9" id="KW-0456">Lyase</keyword>
<evidence type="ECO:0000256" key="5">
    <source>
        <dbReference type="ARBA" id="ARBA00023244"/>
    </source>
</evidence>
<dbReference type="GO" id="GO:0006782">
    <property type="term" value="P:protoporphyrinogen IX biosynthetic process"/>
    <property type="evidence" value="ECO:0007669"/>
    <property type="project" value="UniProtKB-UniRule"/>
</dbReference>
<comment type="function">
    <text evidence="6 9">Catalyzes cyclization of the linear tetrapyrrole, hydroxymethylbilane, to the macrocyclic uroporphyrinogen III.</text>
</comment>
<evidence type="ECO:0000313" key="12">
    <source>
        <dbReference type="Proteomes" id="UP000234545"/>
    </source>
</evidence>
<accession>A0A2I1I432</accession>
<evidence type="ECO:0000256" key="1">
    <source>
        <dbReference type="ARBA" id="ARBA00004772"/>
    </source>
</evidence>
<proteinExistence type="inferred from homology"/>
<sequence length="279" mass="30228">MSTDAHVFITRPHSKERPDPFGQAIEALSTPDVHVHAESLELTRTTVSDEECKRFADDLMTYASTGSCGWILFTSARTIRVCADRIESFVDYVKCVHERGARIGVVGPATAKALKALGIDVDLQSEGSGEDLANAVVAFDRERGVQTREVLLPQSAIARVQLRQMLSETGYSVRHYPVYTTVTVAPRYSRKLATMCSSTSVTATVITAPSSARALKDVTHYFFPHIPVIVLGQASAATMAEIAPEAQVIVADHPTPEAVADCVKRILETHAGHSPKKGI</sequence>
<dbReference type="EMBL" id="PKKJ01000011">
    <property type="protein sequence ID" value="PKY65861.1"/>
    <property type="molecule type" value="Genomic_DNA"/>
</dbReference>
<dbReference type="PANTHER" id="PTHR38042:SF1">
    <property type="entry name" value="UROPORPHYRINOGEN-III SYNTHASE, CHLOROPLASTIC"/>
    <property type="match status" value="1"/>
</dbReference>
<evidence type="ECO:0000256" key="2">
    <source>
        <dbReference type="ARBA" id="ARBA00008133"/>
    </source>
</evidence>
<comment type="similarity">
    <text evidence="2 9">Belongs to the uroporphyrinogen-III synthase family.</text>
</comment>
<feature type="domain" description="Tetrapyrrole biosynthesis uroporphyrinogen III synthase" evidence="10">
    <location>
        <begin position="54"/>
        <end position="259"/>
    </location>
</feature>
<dbReference type="GO" id="GO:0004852">
    <property type="term" value="F:uroporphyrinogen-III synthase activity"/>
    <property type="evidence" value="ECO:0007669"/>
    <property type="project" value="UniProtKB-UniRule"/>
</dbReference>
<dbReference type="AlphaFoldDB" id="A0A2I1I432"/>
<evidence type="ECO:0000256" key="4">
    <source>
        <dbReference type="ARBA" id="ARBA00023239"/>
    </source>
</evidence>
<dbReference type="PANTHER" id="PTHR38042">
    <property type="entry name" value="UROPORPHYRINOGEN-III SYNTHASE, CHLOROPLASTIC"/>
    <property type="match status" value="1"/>
</dbReference>
<comment type="caution">
    <text evidence="11">The sequence shown here is derived from an EMBL/GenBank/DDBJ whole genome shotgun (WGS) entry which is preliminary data.</text>
</comment>
<dbReference type="GO" id="GO:0006780">
    <property type="term" value="P:uroporphyrinogen III biosynthetic process"/>
    <property type="evidence" value="ECO:0007669"/>
    <property type="project" value="UniProtKB-UniRule"/>
</dbReference>
<dbReference type="InterPro" id="IPR039793">
    <property type="entry name" value="UROS/Hem4"/>
</dbReference>
<dbReference type="InterPro" id="IPR003754">
    <property type="entry name" value="4pyrrol_synth_uPrphyn_synth"/>
</dbReference>
<comment type="catalytic activity">
    <reaction evidence="8 9">
        <text>hydroxymethylbilane = uroporphyrinogen III + H2O</text>
        <dbReference type="Rhea" id="RHEA:18965"/>
        <dbReference type="ChEBI" id="CHEBI:15377"/>
        <dbReference type="ChEBI" id="CHEBI:57308"/>
        <dbReference type="ChEBI" id="CHEBI:57845"/>
        <dbReference type="EC" id="4.2.1.75"/>
    </reaction>
</comment>
<dbReference type="SUPFAM" id="SSF69618">
    <property type="entry name" value="HemD-like"/>
    <property type="match status" value="1"/>
</dbReference>